<dbReference type="EMBL" id="CP017150">
    <property type="protein sequence ID" value="AOP52265.1"/>
    <property type="molecule type" value="Genomic_DNA"/>
</dbReference>
<dbReference type="RefSeq" id="WP_069599422.1">
    <property type="nucleotide sequence ID" value="NZ_CP017150.1"/>
</dbReference>
<sequence length="465" mass="49382">MPPNSTANLSRRDSKVHAGKHGRLRAAGLVGSSIEWYDFFLYGTAAALVFPHVFFPDAEGINGILLSFSTFATGFIARPIGGLLAGNYGDKLGRKPMVVISLMGMAIFTFAIGCLPSTGSIGLMAPILLVTCRFLQGMACGAQWGGLALLLSESAGPKHRAFSGSFMQVGVPCGALLGNLVFVIVSTSISHEAFVSWGWRVPFWATALLVPVVMYIQLKIEDSPEFEALKREVSEVSAHKPAVVRAPLWQAVKSNWKTILLASGTLSATNCVFYITIAGALSYGTTYLGMDYNSMLIAAMLSTVVAIPVTLLGGRLADRIGRRPVIIIGGVGILIWAFPYFALINAANMAMFTIAVSVAAIFQSLVYAPVASYFGELFAPQIRFSSVSLAYQLNAIIVSGSTPIVMTWLIAKMDGSTVGIALFVCATAFITIGCAIALRETNPKEVRQSPTAVPGEHLHANSIGG</sequence>
<dbReference type="Gene3D" id="1.20.1250.20">
    <property type="entry name" value="MFS general substrate transporter like domains"/>
    <property type="match status" value="2"/>
</dbReference>
<evidence type="ECO:0000256" key="6">
    <source>
        <dbReference type="ARBA" id="ARBA00023136"/>
    </source>
</evidence>
<dbReference type="GO" id="GO:0005886">
    <property type="term" value="C:plasma membrane"/>
    <property type="evidence" value="ECO:0007669"/>
    <property type="project" value="UniProtKB-SubCell"/>
</dbReference>
<evidence type="ECO:0000256" key="3">
    <source>
        <dbReference type="ARBA" id="ARBA00022475"/>
    </source>
</evidence>
<dbReference type="Pfam" id="PF07690">
    <property type="entry name" value="MFS_1"/>
    <property type="match status" value="1"/>
</dbReference>
<evidence type="ECO:0000256" key="2">
    <source>
        <dbReference type="ARBA" id="ARBA00022448"/>
    </source>
</evidence>
<dbReference type="PROSITE" id="PS50850">
    <property type="entry name" value="MFS"/>
    <property type="match status" value="1"/>
</dbReference>
<evidence type="ECO:0000313" key="8">
    <source>
        <dbReference type="Proteomes" id="UP000094793"/>
    </source>
</evidence>
<dbReference type="eggNOG" id="COG0477">
    <property type="taxonomic scope" value="Bacteria"/>
</dbReference>
<dbReference type="InterPro" id="IPR005829">
    <property type="entry name" value="Sugar_transporter_CS"/>
</dbReference>
<dbReference type="SUPFAM" id="SSF103473">
    <property type="entry name" value="MFS general substrate transporter"/>
    <property type="match status" value="1"/>
</dbReference>
<gene>
    <name evidence="7" type="ORF">BLSMQ_0551</name>
</gene>
<dbReference type="OrthoDB" id="8953821at2"/>
<dbReference type="KEGG" id="blin:BLSMQ_0551"/>
<keyword evidence="3" id="KW-1003">Cell membrane</keyword>
<dbReference type="PROSITE" id="PS00216">
    <property type="entry name" value="SUGAR_TRANSPORT_1"/>
    <property type="match status" value="1"/>
</dbReference>
<reference evidence="8" key="1">
    <citation type="submission" date="2016-09" db="EMBL/GenBank/DDBJ databases">
        <title>Complete Genome Sequence of Brevibacterium linens SMQ-1335.</title>
        <authorList>
            <person name="de Melo A.G."/>
            <person name="Labrie S.J."/>
            <person name="Dumaresq J."/>
            <person name="Roberts R.J."/>
            <person name="Tremblay D.M."/>
            <person name="Moineau S."/>
        </authorList>
    </citation>
    <scope>NUCLEOTIDE SEQUENCE [LARGE SCALE GENOMIC DNA]</scope>
    <source>
        <strain evidence="8">SMQ-1335</strain>
    </source>
</reference>
<keyword evidence="6" id="KW-0472">Membrane</keyword>
<dbReference type="PANTHER" id="PTHR43045:SF1">
    <property type="entry name" value="SHIKIMATE TRANSPORTER"/>
    <property type="match status" value="1"/>
</dbReference>
<dbReference type="CDD" id="cd17369">
    <property type="entry name" value="MFS_ShiA_like"/>
    <property type="match status" value="1"/>
</dbReference>
<keyword evidence="2" id="KW-0813">Transport</keyword>
<name>A0A1D7VZS4_BREAU</name>
<dbReference type="Proteomes" id="UP000094793">
    <property type="component" value="Chromosome"/>
</dbReference>
<comment type="subcellular location">
    <subcellularLocation>
        <location evidence="1">Cell membrane</location>
        <topology evidence="1">Multi-pass membrane protein</topology>
    </subcellularLocation>
</comment>
<dbReference type="InterPro" id="IPR020846">
    <property type="entry name" value="MFS_dom"/>
</dbReference>
<evidence type="ECO:0000256" key="5">
    <source>
        <dbReference type="ARBA" id="ARBA00022989"/>
    </source>
</evidence>
<dbReference type="AlphaFoldDB" id="A0A1D7VZS4"/>
<keyword evidence="5" id="KW-1133">Transmembrane helix</keyword>
<dbReference type="GO" id="GO:0022857">
    <property type="term" value="F:transmembrane transporter activity"/>
    <property type="evidence" value="ECO:0007669"/>
    <property type="project" value="InterPro"/>
</dbReference>
<dbReference type="InterPro" id="IPR036259">
    <property type="entry name" value="MFS_trans_sf"/>
</dbReference>
<dbReference type="InterPro" id="IPR011701">
    <property type="entry name" value="MFS"/>
</dbReference>
<accession>A0A1D7VZS4</accession>
<organism evidence="7 8">
    <name type="scientific">Brevibacterium aurantiacum</name>
    <dbReference type="NCBI Taxonomy" id="273384"/>
    <lineage>
        <taxon>Bacteria</taxon>
        <taxon>Bacillati</taxon>
        <taxon>Actinomycetota</taxon>
        <taxon>Actinomycetes</taxon>
        <taxon>Micrococcales</taxon>
        <taxon>Brevibacteriaceae</taxon>
        <taxon>Brevibacterium</taxon>
    </lineage>
</organism>
<dbReference type="PROSITE" id="PS00217">
    <property type="entry name" value="SUGAR_TRANSPORT_2"/>
    <property type="match status" value="1"/>
</dbReference>
<protein>
    <submittedName>
        <fullName evidence="7">Uncharacterized protein</fullName>
    </submittedName>
</protein>
<evidence type="ECO:0000313" key="7">
    <source>
        <dbReference type="EMBL" id="AOP52265.1"/>
    </source>
</evidence>
<keyword evidence="4" id="KW-0812">Transmembrane</keyword>
<evidence type="ECO:0000256" key="4">
    <source>
        <dbReference type="ARBA" id="ARBA00022692"/>
    </source>
</evidence>
<dbReference type="PATRIC" id="fig|1703.10.peg.570"/>
<dbReference type="PANTHER" id="PTHR43045">
    <property type="entry name" value="SHIKIMATE TRANSPORTER"/>
    <property type="match status" value="1"/>
</dbReference>
<proteinExistence type="predicted"/>
<evidence type="ECO:0000256" key="1">
    <source>
        <dbReference type="ARBA" id="ARBA00004651"/>
    </source>
</evidence>